<dbReference type="AlphaFoldDB" id="A0A918ZK14"/>
<reference evidence="1" key="2">
    <citation type="submission" date="2020-09" db="EMBL/GenBank/DDBJ databases">
        <authorList>
            <person name="Sun Q."/>
            <person name="Ohkuma M."/>
        </authorList>
    </citation>
    <scope>NUCLEOTIDE SEQUENCE</scope>
    <source>
        <strain evidence="1">JCM 4784</strain>
    </source>
</reference>
<reference evidence="1" key="1">
    <citation type="journal article" date="2014" name="Int. J. Syst. Evol. Microbiol.">
        <title>Complete genome sequence of Corynebacterium casei LMG S-19264T (=DSM 44701T), isolated from a smear-ripened cheese.</title>
        <authorList>
            <consortium name="US DOE Joint Genome Institute (JGI-PGF)"/>
            <person name="Walter F."/>
            <person name="Albersmeier A."/>
            <person name="Kalinowski J."/>
            <person name="Ruckert C."/>
        </authorList>
    </citation>
    <scope>NUCLEOTIDE SEQUENCE</scope>
    <source>
        <strain evidence="1">JCM 4784</strain>
    </source>
</reference>
<organism evidence="1 2">
    <name type="scientific">Streptomyces longispororuber</name>
    <dbReference type="NCBI Taxonomy" id="68230"/>
    <lineage>
        <taxon>Bacteria</taxon>
        <taxon>Bacillati</taxon>
        <taxon>Actinomycetota</taxon>
        <taxon>Actinomycetes</taxon>
        <taxon>Kitasatosporales</taxon>
        <taxon>Streptomycetaceae</taxon>
        <taxon>Streptomyces</taxon>
    </lineage>
</organism>
<accession>A0A918ZK14</accession>
<dbReference type="EMBL" id="BNBT01000030">
    <property type="protein sequence ID" value="GHE55651.1"/>
    <property type="molecule type" value="Genomic_DNA"/>
</dbReference>
<proteinExistence type="predicted"/>
<name>A0A918ZK14_9ACTN</name>
<evidence type="ECO:0008006" key="3">
    <source>
        <dbReference type="Google" id="ProtNLM"/>
    </source>
</evidence>
<sequence>MNTKHDGTVTVGVLLASVALTACSGSTDTPDESEPTRLAFAAPAKEQGRPEHIPGESVTAAPRLPEGKALAEIAAAEGSRTVPLGRIGEGPLSVLVNCQGRGTLEVTLQPMGMKFPLSCVKGEVSSTYNELRLKKPRAEATLKVTVPSTVRWSLTAGQ</sequence>
<evidence type="ECO:0000313" key="1">
    <source>
        <dbReference type="EMBL" id="GHE55651.1"/>
    </source>
</evidence>
<evidence type="ECO:0000313" key="2">
    <source>
        <dbReference type="Proteomes" id="UP000608024"/>
    </source>
</evidence>
<dbReference type="Proteomes" id="UP000608024">
    <property type="component" value="Unassembled WGS sequence"/>
</dbReference>
<protein>
    <recommendedName>
        <fullName evidence="3">Lipoprotein</fullName>
    </recommendedName>
</protein>
<comment type="caution">
    <text evidence="1">The sequence shown here is derived from an EMBL/GenBank/DDBJ whole genome shotgun (WGS) entry which is preliminary data.</text>
</comment>
<keyword evidence="2" id="KW-1185">Reference proteome</keyword>
<dbReference type="PROSITE" id="PS51257">
    <property type="entry name" value="PROKAR_LIPOPROTEIN"/>
    <property type="match status" value="1"/>
</dbReference>
<gene>
    <name evidence="1" type="ORF">GCM10018785_26310</name>
</gene>
<dbReference type="RefSeq" id="WP_229925594.1">
    <property type="nucleotide sequence ID" value="NZ_BNBT01000030.1"/>
</dbReference>